<proteinExistence type="predicted"/>
<organism evidence="3 4">
    <name type="scientific">Rhypophila decipiens</name>
    <dbReference type="NCBI Taxonomy" id="261697"/>
    <lineage>
        <taxon>Eukaryota</taxon>
        <taxon>Fungi</taxon>
        <taxon>Dikarya</taxon>
        <taxon>Ascomycota</taxon>
        <taxon>Pezizomycotina</taxon>
        <taxon>Sordariomycetes</taxon>
        <taxon>Sordariomycetidae</taxon>
        <taxon>Sordariales</taxon>
        <taxon>Naviculisporaceae</taxon>
        <taxon>Rhypophila</taxon>
    </lineage>
</organism>
<evidence type="ECO:0000313" key="4">
    <source>
        <dbReference type="Proteomes" id="UP001301769"/>
    </source>
</evidence>
<protein>
    <recommendedName>
        <fullName evidence="5">Secreted protein</fullName>
    </recommendedName>
</protein>
<keyword evidence="1" id="KW-0812">Transmembrane</keyword>
<reference evidence="3" key="1">
    <citation type="journal article" date="2023" name="Mol. Phylogenet. Evol.">
        <title>Genome-scale phylogeny and comparative genomics of the fungal order Sordariales.</title>
        <authorList>
            <person name="Hensen N."/>
            <person name="Bonometti L."/>
            <person name="Westerberg I."/>
            <person name="Brannstrom I.O."/>
            <person name="Guillou S."/>
            <person name="Cros-Aarteil S."/>
            <person name="Calhoun S."/>
            <person name="Haridas S."/>
            <person name="Kuo A."/>
            <person name="Mondo S."/>
            <person name="Pangilinan J."/>
            <person name="Riley R."/>
            <person name="LaButti K."/>
            <person name="Andreopoulos B."/>
            <person name="Lipzen A."/>
            <person name="Chen C."/>
            <person name="Yan M."/>
            <person name="Daum C."/>
            <person name="Ng V."/>
            <person name="Clum A."/>
            <person name="Steindorff A."/>
            <person name="Ohm R.A."/>
            <person name="Martin F."/>
            <person name="Silar P."/>
            <person name="Natvig D.O."/>
            <person name="Lalanne C."/>
            <person name="Gautier V."/>
            <person name="Ament-Velasquez S.L."/>
            <person name="Kruys A."/>
            <person name="Hutchinson M.I."/>
            <person name="Powell A.J."/>
            <person name="Barry K."/>
            <person name="Miller A.N."/>
            <person name="Grigoriev I.V."/>
            <person name="Debuchy R."/>
            <person name="Gladieux P."/>
            <person name="Hiltunen Thoren M."/>
            <person name="Johannesson H."/>
        </authorList>
    </citation>
    <scope>NUCLEOTIDE SEQUENCE</scope>
    <source>
        <strain evidence="3">PSN293</strain>
    </source>
</reference>
<feature type="transmembrane region" description="Helical" evidence="1">
    <location>
        <begin position="6"/>
        <end position="32"/>
    </location>
</feature>
<dbReference type="Proteomes" id="UP001301769">
    <property type="component" value="Unassembled WGS sequence"/>
</dbReference>
<feature type="signal peptide" evidence="2">
    <location>
        <begin position="1"/>
        <end position="19"/>
    </location>
</feature>
<keyword evidence="1" id="KW-1133">Transmembrane helix</keyword>
<keyword evidence="1" id="KW-0472">Membrane</keyword>
<keyword evidence="2" id="KW-0732">Signal</keyword>
<dbReference type="EMBL" id="MU858084">
    <property type="protein sequence ID" value="KAK4215087.1"/>
    <property type="molecule type" value="Genomic_DNA"/>
</dbReference>
<evidence type="ECO:0000256" key="1">
    <source>
        <dbReference type="SAM" id="Phobius"/>
    </source>
</evidence>
<feature type="chain" id="PRO_5042856731" description="Secreted protein" evidence="2">
    <location>
        <begin position="20"/>
        <end position="120"/>
    </location>
</feature>
<keyword evidence="4" id="KW-1185">Reference proteome</keyword>
<gene>
    <name evidence="3" type="ORF">QBC37DRAFT_399017</name>
</gene>
<comment type="caution">
    <text evidence="3">The sequence shown here is derived from an EMBL/GenBank/DDBJ whole genome shotgun (WGS) entry which is preliminary data.</text>
</comment>
<accession>A0AAN6YEF9</accession>
<reference evidence="3" key="2">
    <citation type="submission" date="2023-05" db="EMBL/GenBank/DDBJ databases">
        <authorList>
            <consortium name="Lawrence Berkeley National Laboratory"/>
            <person name="Steindorff A."/>
            <person name="Hensen N."/>
            <person name="Bonometti L."/>
            <person name="Westerberg I."/>
            <person name="Brannstrom I.O."/>
            <person name="Guillou S."/>
            <person name="Cros-Aarteil S."/>
            <person name="Calhoun S."/>
            <person name="Haridas S."/>
            <person name="Kuo A."/>
            <person name="Mondo S."/>
            <person name="Pangilinan J."/>
            <person name="Riley R."/>
            <person name="Labutti K."/>
            <person name="Andreopoulos B."/>
            <person name="Lipzen A."/>
            <person name="Chen C."/>
            <person name="Yanf M."/>
            <person name="Daum C."/>
            <person name="Ng V."/>
            <person name="Clum A."/>
            <person name="Ohm R."/>
            <person name="Martin F."/>
            <person name="Silar P."/>
            <person name="Natvig D."/>
            <person name="Lalanne C."/>
            <person name="Gautier V."/>
            <person name="Ament-Velasquez S.L."/>
            <person name="Kruys A."/>
            <person name="Hutchinson M.I."/>
            <person name="Powell A.J."/>
            <person name="Barry K."/>
            <person name="Miller A.N."/>
            <person name="Grigoriev I.V."/>
            <person name="Debuchy R."/>
            <person name="Gladieux P."/>
            <person name="Thoren M.H."/>
            <person name="Johannesson H."/>
        </authorList>
    </citation>
    <scope>NUCLEOTIDE SEQUENCE</scope>
    <source>
        <strain evidence="3">PSN293</strain>
    </source>
</reference>
<name>A0AAN6YEF9_9PEZI</name>
<evidence type="ECO:0000256" key="2">
    <source>
        <dbReference type="SAM" id="SignalP"/>
    </source>
</evidence>
<dbReference type="AlphaFoldDB" id="A0AAN6YEF9"/>
<evidence type="ECO:0000313" key="3">
    <source>
        <dbReference type="EMBL" id="KAK4215087.1"/>
    </source>
</evidence>
<sequence length="120" mass="13685">MSAVGHLGLMYLMFCSTTAVSPLPFAMGRILIKFKVMENRTGTKEHILTRSRIGDKTARKWGATCESPMIHLQQTEPIVHALEWREQERVGWKIPKNQTQIPHKLGTEESRVKWDNLASA</sequence>
<evidence type="ECO:0008006" key="5">
    <source>
        <dbReference type="Google" id="ProtNLM"/>
    </source>
</evidence>